<name>A0ABV6ZZQ2_9PROT</name>
<evidence type="ECO:0000313" key="5">
    <source>
        <dbReference type="EMBL" id="MFC2926865.1"/>
    </source>
</evidence>
<dbReference type="PANTHER" id="PTHR42792">
    <property type="entry name" value="FLAGELLIN"/>
    <property type="match status" value="1"/>
</dbReference>
<organism evidence="5 6">
    <name type="scientific">Hyphobacterium vulgare</name>
    <dbReference type="NCBI Taxonomy" id="1736751"/>
    <lineage>
        <taxon>Bacteria</taxon>
        <taxon>Pseudomonadati</taxon>
        <taxon>Pseudomonadota</taxon>
        <taxon>Alphaproteobacteria</taxon>
        <taxon>Maricaulales</taxon>
        <taxon>Maricaulaceae</taxon>
        <taxon>Hyphobacterium</taxon>
    </lineage>
</organism>
<dbReference type="EMBL" id="JBHRSV010000026">
    <property type="protein sequence ID" value="MFC2926865.1"/>
    <property type="molecule type" value="Genomic_DNA"/>
</dbReference>
<comment type="similarity">
    <text evidence="2">Belongs to the bacterial flagellin family.</text>
</comment>
<evidence type="ECO:0000256" key="2">
    <source>
        <dbReference type="ARBA" id="ARBA00005709"/>
    </source>
</evidence>
<evidence type="ECO:0000256" key="1">
    <source>
        <dbReference type="ARBA" id="ARBA00004365"/>
    </source>
</evidence>
<accession>A0ABV6ZZQ2</accession>
<comment type="subcellular location">
    <subcellularLocation>
        <location evidence="1">Bacterial flagellum</location>
    </subcellularLocation>
</comment>
<comment type="caution">
    <text evidence="5">The sequence shown here is derived from an EMBL/GenBank/DDBJ whole genome shotgun (WGS) entry which is preliminary data.</text>
</comment>
<feature type="domain" description="Flagellin C-terminal" evidence="4">
    <location>
        <begin position="221"/>
        <end position="303"/>
    </location>
</feature>
<dbReference type="SUPFAM" id="SSF64518">
    <property type="entry name" value="Phase 1 flagellin"/>
    <property type="match status" value="1"/>
</dbReference>
<dbReference type="Pfam" id="PF00700">
    <property type="entry name" value="Flagellin_C"/>
    <property type="match status" value="1"/>
</dbReference>
<evidence type="ECO:0000313" key="6">
    <source>
        <dbReference type="Proteomes" id="UP001595379"/>
    </source>
</evidence>
<keyword evidence="5" id="KW-0969">Cilium</keyword>
<keyword evidence="6" id="KW-1185">Reference proteome</keyword>
<evidence type="ECO:0000256" key="3">
    <source>
        <dbReference type="ARBA" id="ARBA00023143"/>
    </source>
</evidence>
<dbReference type="Gene3D" id="1.20.1330.10">
    <property type="entry name" value="f41 fragment of flagellin, N-terminal domain"/>
    <property type="match status" value="1"/>
</dbReference>
<dbReference type="InterPro" id="IPR001492">
    <property type="entry name" value="Flagellin"/>
</dbReference>
<keyword evidence="5" id="KW-0282">Flagellum</keyword>
<dbReference type="RefSeq" id="WP_343165190.1">
    <property type="nucleotide sequence ID" value="NZ_JBHRSV010000026.1"/>
</dbReference>
<dbReference type="InterPro" id="IPR046358">
    <property type="entry name" value="Flagellin_C"/>
</dbReference>
<dbReference type="PANTHER" id="PTHR42792:SF1">
    <property type="entry name" value="FLAGELLAR HOOK-ASSOCIATED PROTEIN 3"/>
    <property type="match status" value="1"/>
</dbReference>
<protein>
    <submittedName>
        <fullName evidence="5">Flagellin</fullName>
    </submittedName>
</protein>
<keyword evidence="3" id="KW-0975">Bacterial flagellum</keyword>
<gene>
    <name evidence="5" type="ORF">ACFOOR_12175</name>
</gene>
<sequence>MTRIATSAAAQSALADLMRAQRSVYEAQQQIATGKVGDNLRGVGHRAETLSAAYGAQLRAGAYEEAAKRTANRLEVTDAALGLLAESATELRLAMTTTDGTYIMDQVREAFDSARNALSTQYAGAYIFGGTRADADPITANSLSDLIAAPAAGDVFQNSARKNTVKLDDNLTMETGILASDVGTDLMASFKRIAEFNAGADGPFDGPLTQNQQAFIQAEMQNILAAYDRINDHVGENGAMQNRVEGLVTSQQNKADYLDRLIGSIEDVDMAEAATRFQQAQTAVDVSARTFATLSQVSLLPFLR</sequence>
<keyword evidence="5" id="KW-0966">Cell projection</keyword>
<dbReference type="Proteomes" id="UP001595379">
    <property type="component" value="Unassembled WGS sequence"/>
</dbReference>
<proteinExistence type="inferred from homology"/>
<reference evidence="6" key="1">
    <citation type="journal article" date="2019" name="Int. J. Syst. Evol. Microbiol.">
        <title>The Global Catalogue of Microorganisms (GCM) 10K type strain sequencing project: providing services to taxonomists for standard genome sequencing and annotation.</title>
        <authorList>
            <consortium name="The Broad Institute Genomics Platform"/>
            <consortium name="The Broad Institute Genome Sequencing Center for Infectious Disease"/>
            <person name="Wu L."/>
            <person name="Ma J."/>
        </authorList>
    </citation>
    <scope>NUCLEOTIDE SEQUENCE [LARGE SCALE GENOMIC DNA]</scope>
    <source>
        <strain evidence="6">KCTC 52487</strain>
    </source>
</reference>
<evidence type="ECO:0000259" key="4">
    <source>
        <dbReference type="Pfam" id="PF00700"/>
    </source>
</evidence>